<accession>M3AT41</accession>
<dbReference type="KEGG" id="pfj:MYCFIDRAFT_177582"/>
<evidence type="ECO:0000313" key="4">
    <source>
        <dbReference type="Proteomes" id="UP000016932"/>
    </source>
</evidence>
<evidence type="ECO:0000313" key="3">
    <source>
        <dbReference type="EMBL" id="EME80652.1"/>
    </source>
</evidence>
<dbReference type="EMBL" id="KB446561">
    <property type="protein sequence ID" value="EME80652.1"/>
    <property type="molecule type" value="Genomic_DNA"/>
</dbReference>
<evidence type="ECO:0000256" key="1">
    <source>
        <dbReference type="SAM" id="MobiDB-lite"/>
    </source>
</evidence>
<dbReference type="InterPro" id="IPR012337">
    <property type="entry name" value="RNaseH-like_sf"/>
</dbReference>
<sequence>MARFAAQGDAQIVQRTKKFIKKHRKFTFVCCWPIMFQGGVLRADLRFQHNRRCGTGRNGLMSFGTHTAQWFFRGGMMHFRRAVEGSWGPCSINDSIEEDAKEGDDIVLALSMANSTSCGRLYQNTNSNFTMAQPLTLAAILSAARDNTLQELFAPPPPQSQPQPPPPLQQPERELQIFSDGSVRPWGPYAGCAIALFSRDEGKWHCWAFALGSIQNPNTTELHGINAALVACLARESDFDHFTIRSDCLNALAAVRSLRQSATPSSDPLKRTILERIRGLEEMGKQVSLTYVQGHSDHYTSAGNGMADHWAGVASQACEQFGASWSDSFFVWEEHYKEHADNDTSLGWPHLSLCSSALTRLDMSSTISGLWSLSWLDSLPPPTPIKTYEHVQYHQQSDKKWQSTPIVALLFDRGRSRLRLPWSMLPRYFPTPFEVNVPNLDQQRQYLFVDLNNAAVPGRLHFWCLVVPQPDTAKLDYQRLNRNTLDSSELLSLSARYGAFPTTYHDRVSLRPSSTSSQCPSASPAKHLDTQEDESIGSPFVPRFCGFALARLRSSLSFQGVVGHQAELSDSTRKHERFRMNDINSVCYSSLFASHMSKTIQQSTPTVERAGEKMHQGGISPDWLLC</sequence>
<feature type="region of interest" description="Disordered" evidence="1">
    <location>
        <begin position="151"/>
        <end position="171"/>
    </location>
</feature>
<dbReference type="VEuPathDB" id="FungiDB:MYCFIDRAFT_177582"/>
<dbReference type="SUPFAM" id="SSF53098">
    <property type="entry name" value="Ribonuclease H-like"/>
    <property type="match status" value="1"/>
</dbReference>
<dbReference type="GO" id="GO:0003676">
    <property type="term" value="F:nucleic acid binding"/>
    <property type="evidence" value="ECO:0007669"/>
    <property type="project" value="InterPro"/>
</dbReference>
<reference evidence="3 4" key="1">
    <citation type="journal article" date="2012" name="PLoS Pathog.">
        <title>Diverse lifestyles and strategies of plant pathogenesis encoded in the genomes of eighteen Dothideomycetes fungi.</title>
        <authorList>
            <person name="Ohm R.A."/>
            <person name="Feau N."/>
            <person name="Henrissat B."/>
            <person name="Schoch C.L."/>
            <person name="Horwitz B.A."/>
            <person name="Barry K.W."/>
            <person name="Condon B.J."/>
            <person name="Copeland A.C."/>
            <person name="Dhillon B."/>
            <person name="Glaser F."/>
            <person name="Hesse C.N."/>
            <person name="Kosti I."/>
            <person name="LaButti K."/>
            <person name="Lindquist E.A."/>
            <person name="Lucas S."/>
            <person name="Salamov A.A."/>
            <person name="Bradshaw R.E."/>
            <person name="Ciuffetti L."/>
            <person name="Hamelin R.C."/>
            <person name="Kema G.H.J."/>
            <person name="Lawrence C."/>
            <person name="Scott J.A."/>
            <person name="Spatafora J.W."/>
            <person name="Turgeon B.G."/>
            <person name="de Wit P.J.G.M."/>
            <person name="Zhong S."/>
            <person name="Goodwin S.B."/>
            <person name="Grigoriev I.V."/>
        </authorList>
    </citation>
    <scope>NUCLEOTIDE SEQUENCE [LARGE SCALE GENOMIC DNA]</scope>
    <source>
        <strain evidence="3 4">CIRAD86</strain>
    </source>
</reference>
<feature type="compositionally biased region" description="Pro residues" evidence="1">
    <location>
        <begin position="154"/>
        <end position="169"/>
    </location>
</feature>
<gene>
    <name evidence="3" type="ORF">MYCFIDRAFT_177582</name>
</gene>
<dbReference type="RefSeq" id="XP_007929537.1">
    <property type="nucleotide sequence ID" value="XM_007931346.1"/>
</dbReference>
<evidence type="ECO:0000259" key="2">
    <source>
        <dbReference type="PROSITE" id="PS50879"/>
    </source>
</evidence>
<dbReference type="Proteomes" id="UP000016932">
    <property type="component" value="Unassembled WGS sequence"/>
</dbReference>
<organism evidence="3 4">
    <name type="scientific">Pseudocercospora fijiensis (strain CIRAD86)</name>
    <name type="common">Black leaf streak disease fungus</name>
    <name type="synonym">Mycosphaerella fijiensis</name>
    <dbReference type="NCBI Taxonomy" id="383855"/>
    <lineage>
        <taxon>Eukaryota</taxon>
        <taxon>Fungi</taxon>
        <taxon>Dikarya</taxon>
        <taxon>Ascomycota</taxon>
        <taxon>Pezizomycotina</taxon>
        <taxon>Dothideomycetes</taxon>
        <taxon>Dothideomycetidae</taxon>
        <taxon>Mycosphaerellales</taxon>
        <taxon>Mycosphaerellaceae</taxon>
        <taxon>Pseudocercospora</taxon>
    </lineage>
</organism>
<dbReference type="PROSITE" id="PS50879">
    <property type="entry name" value="RNASE_H_1"/>
    <property type="match status" value="1"/>
</dbReference>
<name>M3AT41_PSEFD</name>
<dbReference type="InterPro" id="IPR036397">
    <property type="entry name" value="RNaseH_sf"/>
</dbReference>
<feature type="compositionally biased region" description="Low complexity" evidence="1">
    <location>
        <begin position="510"/>
        <end position="524"/>
    </location>
</feature>
<dbReference type="AlphaFoldDB" id="M3AT41"/>
<protein>
    <recommendedName>
        <fullName evidence="2">RNase H type-1 domain-containing protein</fullName>
    </recommendedName>
</protein>
<feature type="region of interest" description="Disordered" evidence="1">
    <location>
        <begin position="508"/>
        <end position="534"/>
    </location>
</feature>
<dbReference type="OrthoDB" id="3645095at2759"/>
<dbReference type="Gene3D" id="3.30.420.10">
    <property type="entry name" value="Ribonuclease H-like superfamily/Ribonuclease H"/>
    <property type="match status" value="1"/>
</dbReference>
<dbReference type="GeneID" id="19333800"/>
<dbReference type="HOGENOM" id="CLU_436872_0_0_1"/>
<dbReference type="GO" id="GO:0004523">
    <property type="term" value="F:RNA-DNA hybrid ribonuclease activity"/>
    <property type="evidence" value="ECO:0007669"/>
    <property type="project" value="InterPro"/>
</dbReference>
<dbReference type="InterPro" id="IPR002156">
    <property type="entry name" value="RNaseH_domain"/>
</dbReference>
<proteinExistence type="predicted"/>
<keyword evidence="4" id="KW-1185">Reference proteome</keyword>
<feature type="domain" description="RNase H type-1" evidence="2">
    <location>
        <begin position="171"/>
        <end position="316"/>
    </location>
</feature>
<dbReference type="Pfam" id="PF00075">
    <property type="entry name" value="RNase_H"/>
    <property type="match status" value="1"/>
</dbReference>